<keyword evidence="9" id="KW-0378">Hydrolase</keyword>
<dbReference type="AlphaFoldDB" id="A0A1H3BPZ9"/>
<comment type="similarity">
    <text evidence="3">Belongs to the RNase H family.</text>
</comment>
<dbReference type="InterPro" id="IPR002156">
    <property type="entry name" value="RNaseH_domain"/>
</dbReference>
<name>A0A1H3BPZ9_EUBBA</name>
<dbReference type="OrthoDB" id="7845843at2"/>
<evidence type="ECO:0000256" key="6">
    <source>
        <dbReference type="ARBA" id="ARBA00022722"/>
    </source>
</evidence>
<keyword evidence="7" id="KW-0479">Metal-binding</keyword>
<evidence type="ECO:0000256" key="4">
    <source>
        <dbReference type="ARBA" id="ARBA00011245"/>
    </source>
</evidence>
<comment type="catalytic activity">
    <reaction evidence="1">
        <text>Endonucleolytic cleavage to 5'-phosphomonoester.</text>
        <dbReference type="EC" id="3.1.26.4"/>
    </reaction>
</comment>
<dbReference type="GO" id="GO:0003676">
    <property type="term" value="F:nucleic acid binding"/>
    <property type="evidence" value="ECO:0007669"/>
    <property type="project" value="InterPro"/>
</dbReference>
<dbReference type="PROSITE" id="PS50879">
    <property type="entry name" value="RNASE_H_1"/>
    <property type="match status" value="1"/>
</dbReference>
<evidence type="ECO:0000256" key="3">
    <source>
        <dbReference type="ARBA" id="ARBA00005300"/>
    </source>
</evidence>
<dbReference type="CDD" id="cd09278">
    <property type="entry name" value="RNase_HI_prokaryote_like"/>
    <property type="match status" value="1"/>
</dbReference>
<evidence type="ECO:0000256" key="5">
    <source>
        <dbReference type="ARBA" id="ARBA00012180"/>
    </source>
</evidence>
<comment type="cofactor">
    <cofactor evidence="2">
        <name>Mg(2+)</name>
        <dbReference type="ChEBI" id="CHEBI:18420"/>
    </cofactor>
</comment>
<evidence type="ECO:0000256" key="10">
    <source>
        <dbReference type="ARBA" id="ARBA00022842"/>
    </source>
</evidence>
<dbReference type="RefSeq" id="WP_090242899.1">
    <property type="nucleotide sequence ID" value="NZ_FNOU01000002.1"/>
</dbReference>
<dbReference type="GO" id="GO:0043137">
    <property type="term" value="P:DNA replication, removal of RNA primer"/>
    <property type="evidence" value="ECO:0007669"/>
    <property type="project" value="TreeGrafter"/>
</dbReference>
<evidence type="ECO:0000259" key="11">
    <source>
        <dbReference type="PROSITE" id="PS50879"/>
    </source>
</evidence>
<evidence type="ECO:0000256" key="1">
    <source>
        <dbReference type="ARBA" id="ARBA00000077"/>
    </source>
</evidence>
<evidence type="ECO:0000256" key="2">
    <source>
        <dbReference type="ARBA" id="ARBA00001946"/>
    </source>
</evidence>
<comment type="subunit">
    <text evidence="4">Monomer.</text>
</comment>
<dbReference type="PANTHER" id="PTHR10642">
    <property type="entry name" value="RIBONUCLEASE H1"/>
    <property type="match status" value="1"/>
</dbReference>
<protein>
    <recommendedName>
        <fullName evidence="5">ribonuclease H</fullName>
        <ecNumber evidence="5">3.1.26.4</ecNumber>
    </recommendedName>
</protein>
<dbReference type="EC" id="3.1.26.4" evidence="5"/>
<dbReference type="PANTHER" id="PTHR10642:SF26">
    <property type="entry name" value="RIBONUCLEASE H1"/>
    <property type="match status" value="1"/>
</dbReference>
<organism evidence="12 13">
    <name type="scientific">Eubacterium barkeri</name>
    <name type="common">Clostridium barkeri</name>
    <dbReference type="NCBI Taxonomy" id="1528"/>
    <lineage>
        <taxon>Bacteria</taxon>
        <taxon>Bacillati</taxon>
        <taxon>Bacillota</taxon>
        <taxon>Clostridia</taxon>
        <taxon>Eubacteriales</taxon>
        <taxon>Eubacteriaceae</taxon>
        <taxon>Eubacterium</taxon>
    </lineage>
</organism>
<dbReference type="GO" id="GO:0046872">
    <property type="term" value="F:metal ion binding"/>
    <property type="evidence" value="ECO:0007669"/>
    <property type="project" value="UniProtKB-KW"/>
</dbReference>
<dbReference type="InterPro" id="IPR022892">
    <property type="entry name" value="RNaseHI"/>
</dbReference>
<gene>
    <name evidence="12" type="ORF">SAMN04488579_102147</name>
</gene>
<keyword evidence="10" id="KW-0460">Magnesium</keyword>
<sequence length="160" mass="17891">MKHIELYTDGGCRGNGKSDQNIGAIGGILLYPEKNARKEYNRAYPNTTNNQMELLAVIEGLKLLKEPCEVVIHSDSAYVVNAYLQNWVGGWKAKGWSRGKAGSLKNRELWIALDSLVERHKTTFKKVKGHADNPLNNRADELVNTAMDAYLKAKKESGFL</sequence>
<dbReference type="SUPFAM" id="SSF53098">
    <property type="entry name" value="Ribonuclease H-like"/>
    <property type="match status" value="1"/>
</dbReference>
<feature type="domain" description="RNase H type-1" evidence="11">
    <location>
        <begin position="1"/>
        <end position="148"/>
    </location>
</feature>
<dbReference type="Proteomes" id="UP000199652">
    <property type="component" value="Unassembled WGS sequence"/>
</dbReference>
<reference evidence="13" key="1">
    <citation type="submission" date="2016-10" db="EMBL/GenBank/DDBJ databases">
        <authorList>
            <person name="Varghese N."/>
            <person name="Submissions S."/>
        </authorList>
    </citation>
    <scope>NUCLEOTIDE SEQUENCE [LARGE SCALE GENOMIC DNA]</scope>
    <source>
        <strain evidence="13">VPI 5359</strain>
    </source>
</reference>
<keyword evidence="8" id="KW-0255">Endonuclease</keyword>
<evidence type="ECO:0000256" key="9">
    <source>
        <dbReference type="ARBA" id="ARBA00022801"/>
    </source>
</evidence>
<keyword evidence="13" id="KW-1185">Reference proteome</keyword>
<dbReference type="InterPro" id="IPR036397">
    <property type="entry name" value="RNaseH_sf"/>
</dbReference>
<dbReference type="STRING" id="1528.SAMN04488579_102147"/>
<dbReference type="EMBL" id="FNOU01000002">
    <property type="protein sequence ID" value="SDX43414.1"/>
    <property type="molecule type" value="Genomic_DNA"/>
</dbReference>
<dbReference type="InterPro" id="IPR012337">
    <property type="entry name" value="RNaseH-like_sf"/>
</dbReference>
<dbReference type="Pfam" id="PF00075">
    <property type="entry name" value="RNase_H"/>
    <property type="match status" value="1"/>
</dbReference>
<dbReference type="GO" id="GO:0004523">
    <property type="term" value="F:RNA-DNA hybrid ribonuclease activity"/>
    <property type="evidence" value="ECO:0007669"/>
    <property type="project" value="UniProtKB-EC"/>
</dbReference>
<keyword evidence="6" id="KW-0540">Nuclease</keyword>
<evidence type="ECO:0000313" key="13">
    <source>
        <dbReference type="Proteomes" id="UP000199652"/>
    </source>
</evidence>
<evidence type="ECO:0000256" key="8">
    <source>
        <dbReference type="ARBA" id="ARBA00022759"/>
    </source>
</evidence>
<evidence type="ECO:0000256" key="7">
    <source>
        <dbReference type="ARBA" id="ARBA00022723"/>
    </source>
</evidence>
<evidence type="ECO:0000313" key="12">
    <source>
        <dbReference type="EMBL" id="SDX43414.1"/>
    </source>
</evidence>
<dbReference type="Gene3D" id="3.30.420.10">
    <property type="entry name" value="Ribonuclease H-like superfamily/Ribonuclease H"/>
    <property type="match status" value="1"/>
</dbReference>
<proteinExistence type="inferred from homology"/>
<accession>A0A1H3BPZ9</accession>
<dbReference type="InterPro" id="IPR050092">
    <property type="entry name" value="RNase_H"/>
</dbReference>